<dbReference type="InterPro" id="IPR000639">
    <property type="entry name" value="Epox_hydrolase-like"/>
</dbReference>
<sequence>MRGIAGSRVRLAYELHKASGHNKPTRQADRAPPILFLHGFLGSKRENRQVSKKLARDLSRDVYVLDLRNHGDSDHHPRHDYSEMASDVESFMNQHKLGPATLIGHSMGAKAALTLALHSPSQVAHVIAVDNAPIKQPVGPEFSRYLESMAEIERKSVQTHADADEIFRNHNLEAPIRLWLLSNFVQEKNSRALKSRVPLDILQQAIEPLGDFPYCPGTTKYQGPSLFLRALQSQFIPQNALPQILELFPRSEVVNLDCGHWIVQERPQEFQKAVVKFLDKY</sequence>
<dbReference type="STRING" id="933388.S7ZRX8"/>
<evidence type="ECO:0000259" key="3">
    <source>
        <dbReference type="Pfam" id="PF00561"/>
    </source>
</evidence>
<dbReference type="Pfam" id="PF00561">
    <property type="entry name" value="Abhydrolase_1"/>
    <property type="match status" value="1"/>
</dbReference>
<evidence type="ECO:0000313" key="5">
    <source>
        <dbReference type="Proteomes" id="UP000019376"/>
    </source>
</evidence>
<dbReference type="GO" id="GO:0052689">
    <property type="term" value="F:carboxylic ester hydrolase activity"/>
    <property type="evidence" value="ECO:0007669"/>
    <property type="project" value="TreeGrafter"/>
</dbReference>
<name>S7ZRX8_PENO1</name>
<protein>
    <recommendedName>
        <fullName evidence="3">AB hydrolase-1 domain-containing protein</fullName>
    </recommendedName>
</protein>
<evidence type="ECO:0000313" key="4">
    <source>
        <dbReference type="EMBL" id="EPS31446.1"/>
    </source>
</evidence>
<dbReference type="PANTHER" id="PTHR46118:SF4">
    <property type="entry name" value="PROTEIN ABHD11"/>
    <property type="match status" value="1"/>
</dbReference>
<dbReference type="Proteomes" id="UP000019376">
    <property type="component" value="Unassembled WGS sequence"/>
</dbReference>
<dbReference type="GO" id="GO:0017000">
    <property type="term" value="P:antibiotic biosynthetic process"/>
    <property type="evidence" value="ECO:0007669"/>
    <property type="project" value="UniProtKB-ARBA"/>
</dbReference>
<comment type="similarity">
    <text evidence="1">Belongs to the AB hydrolase superfamily.</text>
</comment>
<dbReference type="eggNOG" id="KOG2382">
    <property type="taxonomic scope" value="Eukaryota"/>
</dbReference>
<dbReference type="HOGENOM" id="CLU_020336_53_0_1"/>
<evidence type="ECO:0000256" key="2">
    <source>
        <dbReference type="ARBA" id="ARBA00022801"/>
    </source>
</evidence>
<dbReference type="InterPro" id="IPR029058">
    <property type="entry name" value="AB_hydrolase_fold"/>
</dbReference>
<accession>S7ZRX8</accession>
<gene>
    <name evidence="4" type="ORF">PDE_06401</name>
</gene>
<dbReference type="PRINTS" id="PR00412">
    <property type="entry name" value="EPOXHYDRLASE"/>
</dbReference>
<evidence type="ECO:0000256" key="1">
    <source>
        <dbReference type="ARBA" id="ARBA00008645"/>
    </source>
</evidence>
<keyword evidence="5" id="KW-1185">Reference proteome</keyword>
<feature type="domain" description="AB hydrolase-1" evidence="3">
    <location>
        <begin position="32"/>
        <end position="266"/>
    </location>
</feature>
<dbReference type="EMBL" id="KB644413">
    <property type="protein sequence ID" value="EPS31446.1"/>
    <property type="molecule type" value="Genomic_DNA"/>
</dbReference>
<keyword evidence="2" id="KW-0378">Hydrolase</keyword>
<organism evidence="4 5">
    <name type="scientific">Penicillium oxalicum (strain 114-2 / CGMCC 5302)</name>
    <name type="common">Penicillium decumbens</name>
    <dbReference type="NCBI Taxonomy" id="933388"/>
    <lineage>
        <taxon>Eukaryota</taxon>
        <taxon>Fungi</taxon>
        <taxon>Dikarya</taxon>
        <taxon>Ascomycota</taxon>
        <taxon>Pezizomycotina</taxon>
        <taxon>Eurotiomycetes</taxon>
        <taxon>Eurotiomycetidae</taxon>
        <taxon>Eurotiales</taxon>
        <taxon>Aspergillaceae</taxon>
        <taxon>Penicillium</taxon>
    </lineage>
</organism>
<dbReference type="Gene3D" id="3.40.50.1820">
    <property type="entry name" value="alpha/beta hydrolase"/>
    <property type="match status" value="1"/>
</dbReference>
<reference evidence="4 5" key="1">
    <citation type="journal article" date="2013" name="PLoS ONE">
        <title>Genomic and secretomic analyses reveal unique features of the lignocellulolytic enzyme system of Penicillium decumbens.</title>
        <authorList>
            <person name="Liu G."/>
            <person name="Zhang L."/>
            <person name="Wei X."/>
            <person name="Zou G."/>
            <person name="Qin Y."/>
            <person name="Ma L."/>
            <person name="Li J."/>
            <person name="Zheng H."/>
            <person name="Wang S."/>
            <person name="Wang C."/>
            <person name="Xun L."/>
            <person name="Zhao G.-P."/>
            <person name="Zhou Z."/>
            <person name="Qu Y."/>
        </authorList>
    </citation>
    <scope>NUCLEOTIDE SEQUENCE [LARGE SCALE GENOMIC DNA]</scope>
    <source>
        <strain evidence="5">114-2 / CGMCC 5302</strain>
    </source>
</reference>
<dbReference type="GO" id="GO:0005739">
    <property type="term" value="C:mitochondrion"/>
    <property type="evidence" value="ECO:0007669"/>
    <property type="project" value="TreeGrafter"/>
</dbReference>
<dbReference type="PhylomeDB" id="S7ZRX8"/>
<dbReference type="OrthoDB" id="8119704at2759"/>
<dbReference type="SUPFAM" id="SSF53474">
    <property type="entry name" value="alpha/beta-Hydrolases"/>
    <property type="match status" value="1"/>
</dbReference>
<dbReference type="InterPro" id="IPR000073">
    <property type="entry name" value="AB_hydrolase_1"/>
</dbReference>
<proteinExistence type="inferred from homology"/>
<dbReference type="GO" id="GO:0072330">
    <property type="term" value="P:monocarboxylic acid biosynthetic process"/>
    <property type="evidence" value="ECO:0007669"/>
    <property type="project" value="UniProtKB-ARBA"/>
</dbReference>
<dbReference type="AlphaFoldDB" id="S7ZRX8"/>
<dbReference type="PANTHER" id="PTHR46118">
    <property type="entry name" value="PROTEIN ABHD11"/>
    <property type="match status" value="1"/>
</dbReference>